<evidence type="ECO:0000256" key="1">
    <source>
        <dbReference type="ARBA" id="ARBA00022679"/>
    </source>
</evidence>
<evidence type="ECO:0000256" key="6">
    <source>
        <dbReference type="ARBA" id="ARBA00022833"/>
    </source>
</evidence>
<feature type="domain" description="RING-type" evidence="8">
    <location>
        <begin position="15"/>
        <end position="62"/>
    </location>
</feature>
<dbReference type="SMART" id="SM00184">
    <property type="entry name" value="RING"/>
    <property type="match status" value="1"/>
</dbReference>
<sequence>MPSTIHETDATPVACIICLQESIASPLALAGCGHEFCKGCLEQWFEKFDYETAVAPNCPKCRTDASQKDIENVLGRSLKRSDATMSTSSSQEPTLGTTEIDAFTRTYLEDAGAKQCPDCGVWIVKEEGCDNMKCRCGCCFCFACAPEICTCGMLGTYYDNVLGREDSSEEESDEEEIQLESLEEETWNSWESYTCPATGRRRWRLRTVTEPSPQINQTQCGHG</sequence>
<dbReference type="InterPro" id="IPR001841">
    <property type="entry name" value="Znf_RING"/>
</dbReference>
<evidence type="ECO:0000256" key="3">
    <source>
        <dbReference type="ARBA" id="ARBA00022737"/>
    </source>
</evidence>
<dbReference type="Pfam" id="PF26200">
    <property type="entry name" value="Rcat_RNF216"/>
    <property type="match status" value="1"/>
</dbReference>
<dbReference type="PROSITE" id="PS50089">
    <property type="entry name" value="ZF_RING_2"/>
    <property type="match status" value="1"/>
</dbReference>
<keyword evidence="1" id="KW-0808">Transferase</keyword>
<accession>A0A9N8ERD9</accession>
<dbReference type="InterPro" id="IPR044066">
    <property type="entry name" value="TRIAD_supradom"/>
</dbReference>
<keyword evidence="11" id="KW-1185">Reference proteome</keyword>
<comment type="caution">
    <text evidence="10">The sequence shown here is derived from an EMBL/GenBank/DDBJ whole genome shotgun (WGS) entry which is preliminary data.</text>
</comment>
<dbReference type="Gene3D" id="1.20.120.1750">
    <property type="match status" value="1"/>
</dbReference>
<evidence type="ECO:0000256" key="7">
    <source>
        <dbReference type="PROSITE-ProRule" id="PRU00175"/>
    </source>
</evidence>
<dbReference type="Gene3D" id="3.30.40.10">
    <property type="entry name" value="Zinc/RING finger domain, C3HC4 (zinc finger)"/>
    <property type="match status" value="1"/>
</dbReference>
<evidence type="ECO:0000256" key="2">
    <source>
        <dbReference type="ARBA" id="ARBA00022723"/>
    </source>
</evidence>
<dbReference type="InterPro" id="IPR017907">
    <property type="entry name" value="Znf_RING_CS"/>
</dbReference>
<dbReference type="PANTHER" id="PTHR11685">
    <property type="entry name" value="RBR FAMILY RING FINGER AND IBR DOMAIN-CONTAINING"/>
    <property type="match status" value="1"/>
</dbReference>
<proteinExistence type="predicted"/>
<evidence type="ECO:0000256" key="5">
    <source>
        <dbReference type="ARBA" id="ARBA00022786"/>
    </source>
</evidence>
<dbReference type="OrthoDB" id="10009520at2759"/>
<dbReference type="PROSITE" id="PS00518">
    <property type="entry name" value="ZF_RING_1"/>
    <property type="match status" value="1"/>
</dbReference>
<evidence type="ECO:0000313" key="11">
    <source>
        <dbReference type="Proteomes" id="UP001153069"/>
    </source>
</evidence>
<protein>
    <recommendedName>
        <fullName evidence="12">RING-type domain-containing protein</fullName>
    </recommendedName>
</protein>
<keyword evidence="5" id="KW-0833">Ubl conjugation pathway</keyword>
<dbReference type="GO" id="GO:0004842">
    <property type="term" value="F:ubiquitin-protein transferase activity"/>
    <property type="evidence" value="ECO:0007669"/>
    <property type="project" value="InterPro"/>
</dbReference>
<evidence type="ECO:0000313" key="10">
    <source>
        <dbReference type="EMBL" id="CAB9524116.1"/>
    </source>
</evidence>
<dbReference type="SUPFAM" id="SSF57850">
    <property type="entry name" value="RING/U-box"/>
    <property type="match status" value="2"/>
</dbReference>
<name>A0A9N8ERD9_9STRA</name>
<keyword evidence="6" id="KW-0862">Zinc</keyword>
<dbReference type="AlphaFoldDB" id="A0A9N8ERD9"/>
<evidence type="ECO:0000256" key="4">
    <source>
        <dbReference type="ARBA" id="ARBA00022771"/>
    </source>
</evidence>
<evidence type="ECO:0000259" key="8">
    <source>
        <dbReference type="PROSITE" id="PS50089"/>
    </source>
</evidence>
<evidence type="ECO:0000259" key="9">
    <source>
        <dbReference type="PROSITE" id="PS51873"/>
    </source>
</evidence>
<gene>
    <name evidence="10" type="ORF">SEMRO_1496_G277500.1</name>
</gene>
<dbReference type="GO" id="GO:0008270">
    <property type="term" value="F:zinc ion binding"/>
    <property type="evidence" value="ECO:0007669"/>
    <property type="project" value="UniProtKB-KW"/>
</dbReference>
<feature type="domain" description="RING-type" evidence="9">
    <location>
        <begin position="11"/>
        <end position="223"/>
    </location>
</feature>
<evidence type="ECO:0008006" key="12">
    <source>
        <dbReference type="Google" id="ProtNLM"/>
    </source>
</evidence>
<dbReference type="Proteomes" id="UP001153069">
    <property type="component" value="Unassembled WGS sequence"/>
</dbReference>
<dbReference type="Pfam" id="PF00097">
    <property type="entry name" value="zf-C3HC4"/>
    <property type="match status" value="1"/>
</dbReference>
<reference evidence="10" key="1">
    <citation type="submission" date="2020-06" db="EMBL/GenBank/DDBJ databases">
        <authorList>
            <consortium name="Plant Systems Biology data submission"/>
        </authorList>
    </citation>
    <scope>NUCLEOTIDE SEQUENCE</scope>
    <source>
        <strain evidence="10">D6</strain>
    </source>
</reference>
<dbReference type="InterPro" id="IPR013083">
    <property type="entry name" value="Znf_RING/FYVE/PHD"/>
</dbReference>
<organism evidence="10 11">
    <name type="scientific">Seminavis robusta</name>
    <dbReference type="NCBI Taxonomy" id="568900"/>
    <lineage>
        <taxon>Eukaryota</taxon>
        <taxon>Sar</taxon>
        <taxon>Stramenopiles</taxon>
        <taxon>Ochrophyta</taxon>
        <taxon>Bacillariophyta</taxon>
        <taxon>Bacillariophyceae</taxon>
        <taxon>Bacillariophycidae</taxon>
        <taxon>Naviculales</taxon>
        <taxon>Naviculaceae</taxon>
        <taxon>Seminavis</taxon>
    </lineage>
</organism>
<dbReference type="PROSITE" id="PS51873">
    <property type="entry name" value="TRIAD"/>
    <property type="match status" value="1"/>
</dbReference>
<dbReference type="InterPro" id="IPR018957">
    <property type="entry name" value="Znf_C3HC4_RING-type"/>
</dbReference>
<dbReference type="InterPro" id="IPR031127">
    <property type="entry name" value="E3_UB_ligase_RBR"/>
</dbReference>
<dbReference type="GO" id="GO:0016567">
    <property type="term" value="P:protein ubiquitination"/>
    <property type="evidence" value="ECO:0007669"/>
    <property type="project" value="InterPro"/>
</dbReference>
<keyword evidence="3" id="KW-0677">Repeat</keyword>
<keyword evidence="2" id="KW-0479">Metal-binding</keyword>
<keyword evidence="4 7" id="KW-0863">Zinc-finger</keyword>
<dbReference type="EMBL" id="CAICTM010001494">
    <property type="protein sequence ID" value="CAB9524116.1"/>
    <property type="molecule type" value="Genomic_DNA"/>
</dbReference>